<gene>
    <name evidence="1" type="ORF">J2S35_001091</name>
</gene>
<organism evidence="1 2">
    <name type="scientific">Falsarthrobacter nasiphocae</name>
    <dbReference type="NCBI Taxonomy" id="189863"/>
    <lineage>
        <taxon>Bacteria</taxon>
        <taxon>Bacillati</taxon>
        <taxon>Actinomycetota</taxon>
        <taxon>Actinomycetes</taxon>
        <taxon>Micrococcales</taxon>
        <taxon>Micrococcaceae</taxon>
        <taxon>Falsarthrobacter</taxon>
    </lineage>
</organism>
<dbReference type="Gene3D" id="3.40.50.720">
    <property type="entry name" value="NAD(P)-binding Rossmann-like Domain"/>
    <property type="match status" value="1"/>
</dbReference>
<name>A0AAE3YHK0_9MICC</name>
<keyword evidence="2" id="KW-1185">Reference proteome</keyword>
<protein>
    <submittedName>
        <fullName evidence="1">Ornithine cyclodeaminase</fullName>
        <ecNumber evidence="1">4.3.1.12</ecNumber>
    </submittedName>
</protein>
<dbReference type="InterPro" id="IPR003462">
    <property type="entry name" value="ODC_Mu_crystall"/>
</dbReference>
<evidence type="ECO:0000313" key="2">
    <source>
        <dbReference type="Proteomes" id="UP001247307"/>
    </source>
</evidence>
<accession>A0AAE3YHK0</accession>
<dbReference type="PANTHER" id="PTHR13812:SF19">
    <property type="entry name" value="KETIMINE REDUCTASE MU-CRYSTALLIN"/>
    <property type="match status" value="1"/>
</dbReference>
<dbReference type="Proteomes" id="UP001247307">
    <property type="component" value="Unassembled WGS sequence"/>
</dbReference>
<sequence length="351" mass="37017">MRGKRSIPRSVASPVQAEPRWVGAAEIRASLAPERAVAALRAVLDSGFSPETDAPRGRVDTPGGSLLYMPSSLTLRDGYVCSGVKILTLTPANGVLGAPVIQGTYQFFGGPQQAPVAVLDGAALTSVRTPAVSALGAEMLLSPEAREEALRMLIIGTGVQAWEHARTFAALFSLGEIVVAGRSYGKAEALAARIRAELGVPSRAVTMDEGPLGSPLEPEVRRADLIVTCTAATEPLFRGEWVSDQAVVIAVGAHTPEARELDDTLMGRAEVLVESRSTATRESGEVIQGLENEVIVSQYSLVTLAEMTLFERRGFARPGVFTTTGMPWEDLALAAEVVRGLGEETAAGGWV</sequence>
<dbReference type="InterPro" id="IPR023401">
    <property type="entry name" value="ODC_N"/>
</dbReference>
<dbReference type="InterPro" id="IPR036291">
    <property type="entry name" value="NAD(P)-bd_dom_sf"/>
</dbReference>
<dbReference type="AlphaFoldDB" id="A0AAE3YHK0"/>
<dbReference type="GO" id="GO:0005737">
    <property type="term" value="C:cytoplasm"/>
    <property type="evidence" value="ECO:0007669"/>
    <property type="project" value="TreeGrafter"/>
</dbReference>
<dbReference type="PIRSF" id="PIRSF001439">
    <property type="entry name" value="CryM"/>
    <property type="match status" value="1"/>
</dbReference>
<evidence type="ECO:0000313" key="1">
    <source>
        <dbReference type="EMBL" id="MDR6892151.1"/>
    </source>
</evidence>
<comment type="caution">
    <text evidence="1">The sequence shown here is derived from an EMBL/GenBank/DDBJ whole genome shotgun (WGS) entry which is preliminary data.</text>
</comment>
<proteinExistence type="predicted"/>
<dbReference type="RefSeq" id="WP_309850747.1">
    <property type="nucleotide sequence ID" value="NZ_BAAAIU010000005.1"/>
</dbReference>
<keyword evidence="1" id="KW-0456">Lyase</keyword>
<dbReference type="GO" id="GO:0008473">
    <property type="term" value="F:ornithine cyclodeaminase activity"/>
    <property type="evidence" value="ECO:0007669"/>
    <property type="project" value="UniProtKB-EC"/>
</dbReference>
<reference evidence="1" key="1">
    <citation type="submission" date="2023-07" db="EMBL/GenBank/DDBJ databases">
        <title>Sequencing the genomes of 1000 actinobacteria strains.</title>
        <authorList>
            <person name="Klenk H.-P."/>
        </authorList>
    </citation>
    <scope>NUCLEOTIDE SEQUENCE</scope>
    <source>
        <strain evidence="1">DSM 13988</strain>
    </source>
</reference>
<dbReference type="PANTHER" id="PTHR13812">
    <property type="entry name" value="KETIMINE REDUCTASE MU-CRYSTALLIN"/>
    <property type="match status" value="1"/>
</dbReference>
<dbReference type="Pfam" id="PF02423">
    <property type="entry name" value="OCD_Mu_crystall"/>
    <property type="match status" value="1"/>
</dbReference>
<dbReference type="SUPFAM" id="SSF51735">
    <property type="entry name" value="NAD(P)-binding Rossmann-fold domains"/>
    <property type="match status" value="1"/>
</dbReference>
<dbReference type="Gene3D" id="3.30.1780.10">
    <property type="entry name" value="ornithine cyclodeaminase, domain 1"/>
    <property type="match status" value="1"/>
</dbReference>
<dbReference type="EC" id="4.3.1.12" evidence="1"/>
<dbReference type="EMBL" id="JAVDUI010000001">
    <property type="protein sequence ID" value="MDR6892151.1"/>
    <property type="molecule type" value="Genomic_DNA"/>
</dbReference>